<dbReference type="Pfam" id="PF01435">
    <property type="entry name" value="Peptidase_M48"/>
    <property type="match status" value="1"/>
</dbReference>
<dbReference type="InterPro" id="IPR011990">
    <property type="entry name" value="TPR-like_helical_dom_sf"/>
</dbReference>
<evidence type="ECO:0000256" key="2">
    <source>
        <dbReference type="ARBA" id="ARBA00022670"/>
    </source>
</evidence>
<evidence type="ECO:0000256" key="1">
    <source>
        <dbReference type="ARBA" id="ARBA00001947"/>
    </source>
</evidence>
<dbReference type="PROSITE" id="PS51257">
    <property type="entry name" value="PROKAR_LIPOPROTEIN"/>
    <property type="match status" value="1"/>
</dbReference>
<feature type="repeat" description="TPR" evidence="7">
    <location>
        <begin position="338"/>
        <end position="371"/>
    </location>
</feature>
<feature type="domain" description="Peptidase M48" evidence="10">
    <location>
        <begin position="69"/>
        <end position="255"/>
    </location>
</feature>
<keyword evidence="4" id="KW-0378">Hydrolase</keyword>
<dbReference type="SMART" id="SM00028">
    <property type="entry name" value="TPR"/>
    <property type="match status" value="2"/>
</dbReference>
<dbReference type="PANTHER" id="PTHR22726:SF1">
    <property type="entry name" value="METALLOENDOPEPTIDASE OMA1, MITOCHONDRIAL"/>
    <property type="match status" value="1"/>
</dbReference>
<dbReference type="Gene3D" id="1.25.40.10">
    <property type="entry name" value="Tetratricopeptide repeat domain"/>
    <property type="match status" value="1"/>
</dbReference>
<dbReference type="PROSITE" id="PS50005">
    <property type="entry name" value="TPR"/>
    <property type="match status" value="1"/>
</dbReference>
<dbReference type="PANTHER" id="PTHR22726">
    <property type="entry name" value="METALLOENDOPEPTIDASE OMA1"/>
    <property type="match status" value="1"/>
</dbReference>
<gene>
    <name evidence="11" type="ORF">SAMN04488503_0248</name>
</gene>
<dbReference type="AlphaFoldDB" id="A0A238XMC4"/>
<evidence type="ECO:0000256" key="4">
    <source>
        <dbReference type="ARBA" id="ARBA00022801"/>
    </source>
</evidence>
<evidence type="ECO:0000313" key="11">
    <source>
        <dbReference type="EMBL" id="SNR59721.1"/>
    </source>
</evidence>
<keyword evidence="7" id="KW-0802">TPR repeat</keyword>
<protein>
    <submittedName>
        <fullName evidence="11">Putative Zn-dependent protease, contains TPR repeats</fullName>
    </submittedName>
</protein>
<dbReference type="CDD" id="cd07333">
    <property type="entry name" value="M48C_bepA_like"/>
    <property type="match status" value="1"/>
</dbReference>
<evidence type="ECO:0000256" key="5">
    <source>
        <dbReference type="ARBA" id="ARBA00022833"/>
    </source>
</evidence>
<evidence type="ECO:0000256" key="7">
    <source>
        <dbReference type="PROSITE-ProRule" id="PRU00339"/>
    </source>
</evidence>
<reference evidence="11 12" key="1">
    <citation type="submission" date="2017-06" db="EMBL/GenBank/DDBJ databases">
        <authorList>
            <person name="Kim H.J."/>
            <person name="Triplett B.A."/>
        </authorList>
    </citation>
    <scope>NUCLEOTIDE SEQUENCE [LARGE SCALE GENOMIC DNA]</scope>
    <source>
        <strain evidence="11 12">DSM 13116</strain>
    </source>
</reference>
<evidence type="ECO:0000256" key="9">
    <source>
        <dbReference type="SAM" id="SignalP"/>
    </source>
</evidence>
<dbReference type="GO" id="GO:0046872">
    <property type="term" value="F:metal ion binding"/>
    <property type="evidence" value="ECO:0007669"/>
    <property type="project" value="UniProtKB-KW"/>
</dbReference>
<sequence>MNHRLPIPNPIRVALLAALIFFLSCRGVAFASVSIADEIEMGRKFDETIHAQMAFVEDPEVIFYVTGVVDRVASALPPQAYPIRSAVVANNSMNAFAIPGGYIYIFTGLILGVESEDQLAAVIGHELGHVTERHVAKRMEQMKYLNIASLTGMVAGVLLGASGAGGNIANLGGALTLGSAAGAQSAFLMYTRENEREADHVGLNYLVKSGYNPNAMPQTFEIMNKKSWFMSGDNIPSYLSTHPGLDERIVYLRDRIKHMPADVLTRDFKRDRFQRVQTILRARMVSPETALAYWDSKPQTQLTCLDQAGRGIVLDRLKRQQQAEQAFAKALGCGPDDPLVLREAGIFYFNQGNANKAAPLLQKAAILNPRDAMSMFFTARIMAERKDYAGAISLMERVAREVPKDSEVRYHLGRIKGESGDIFGAHIQLSYSSHFGRDKQKARFHLDKARSLAQTDAQKRQLEELERTISGPGEDKKNNGKAEGAKLNRMRLFR</sequence>
<feature type="compositionally biased region" description="Basic and acidic residues" evidence="8">
    <location>
        <begin position="465"/>
        <end position="486"/>
    </location>
</feature>
<dbReference type="GO" id="GO:0051603">
    <property type="term" value="P:proteolysis involved in protein catabolic process"/>
    <property type="evidence" value="ECO:0007669"/>
    <property type="project" value="TreeGrafter"/>
</dbReference>
<evidence type="ECO:0000256" key="8">
    <source>
        <dbReference type="SAM" id="MobiDB-lite"/>
    </source>
</evidence>
<feature type="region of interest" description="Disordered" evidence="8">
    <location>
        <begin position="465"/>
        <end position="494"/>
    </location>
</feature>
<keyword evidence="9" id="KW-0732">Signal</keyword>
<proteinExistence type="predicted"/>
<feature type="chain" id="PRO_5013122351" evidence="9">
    <location>
        <begin position="32"/>
        <end position="494"/>
    </location>
</feature>
<dbReference type="Proteomes" id="UP000198324">
    <property type="component" value="Unassembled WGS sequence"/>
</dbReference>
<evidence type="ECO:0000313" key="12">
    <source>
        <dbReference type="Proteomes" id="UP000198324"/>
    </source>
</evidence>
<comment type="cofactor">
    <cofactor evidence="1">
        <name>Zn(2+)</name>
        <dbReference type="ChEBI" id="CHEBI:29105"/>
    </cofactor>
</comment>
<dbReference type="InterPro" id="IPR051156">
    <property type="entry name" value="Mito/Outer_Membr_Metalloprot"/>
</dbReference>
<feature type="signal peptide" evidence="9">
    <location>
        <begin position="1"/>
        <end position="31"/>
    </location>
</feature>
<evidence type="ECO:0000259" key="10">
    <source>
        <dbReference type="Pfam" id="PF01435"/>
    </source>
</evidence>
<organism evidence="11 12">
    <name type="scientific">Humidesulfovibrio mexicanus</name>
    <dbReference type="NCBI Taxonomy" id="147047"/>
    <lineage>
        <taxon>Bacteria</taxon>
        <taxon>Pseudomonadati</taxon>
        <taxon>Thermodesulfobacteriota</taxon>
        <taxon>Desulfovibrionia</taxon>
        <taxon>Desulfovibrionales</taxon>
        <taxon>Desulfovibrionaceae</taxon>
        <taxon>Humidesulfovibrio</taxon>
    </lineage>
</organism>
<accession>A0A238XMC4</accession>
<dbReference type="Pfam" id="PF13432">
    <property type="entry name" value="TPR_16"/>
    <property type="match status" value="1"/>
</dbReference>
<name>A0A238XMC4_9BACT</name>
<evidence type="ECO:0000256" key="3">
    <source>
        <dbReference type="ARBA" id="ARBA00022723"/>
    </source>
</evidence>
<dbReference type="OrthoDB" id="9810445at2"/>
<keyword evidence="2 11" id="KW-0645">Protease</keyword>
<dbReference type="RefSeq" id="WP_089270900.1">
    <property type="nucleotide sequence ID" value="NZ_FZOC01000001.1"/>
</dbReference>
<keyword evidence="5" id="KW-0862">Zinc</keyword>
<dbReference type="Gene3D" id="3.30.2010.10">
    <property type="entry name" value="Metalloproteases ('zincins'), catalytic domain"/>
    <property type="match status" value="1"/>
</dbReference>
<keyword evidence="6" id="KW-0482">Metalloprotease</keyword>
<dbReference type="InterPro" id="IPR019734">
    <property type="entry name" value="TPR_rpt"/>
</dbReference>
<dbReference type="SUPFAM" id="SSF48452">
    <property type="entry name" value="TPR-like"/>
    <property type="match status" value="1"/>
</dbReference>
<keyword evidence="12" id="KW-1185">Reference proteome</keyword>
<keyword evidence="3" id="KW-0479">Metal-binding</keyword>
<dbReference type="EMBL" id="FZOC01000001">
    <property type="protein sequence ID" value="SNR59721.1"/>
    <property type="molecule type" value="Genomic_DNA"/>
</dbReference>
<dbReference type="GO" id="GO:0004222">
    <property type="term" value="F:metalloendopeptidase activity"/>
    <property type="evidence" value="ECO:0007669"/>
    <property type="project" value="InterPro"/>
</dbReference>
<dbReference type="GO" id="GO:0016020">
    <property type="term" value="C:membrane"/>
    <property type="evidence" value="ECO:0007669"/>
    <property type="project" value="TreeGrafter"/>
</dbReference>
<dbReference type="InterPro" id="IPR001915">
    <property type="entry name" value="Peptidase_M48"/>
</dbReference>
<evidence type="ECO:0000256" key="6">
    <source>
        <dbReference type="ARBA" id="ARBA00023049"/>
    </source>
</evidence>